<gene>
    <name evidence="5" type="ORF">PQJ73_17190</name>
</gene>
<dbReference type="InterPro" id="IPR018060">
    <property type="entry name" value="HTH_AraC"/>
</dbReference>
<dbReference type="SUPFAM" id="SSF51182">
    <property type="entry name" value="RmlC-like cupins"/>
    <property type="match status" value="1"/>
</dbReference>
<dbReference type="PANTHER" id="PTHR46796">
    <property type="entry name" value="HTH-TYPE TRANSCRIPTIONAL ACTIVATOR RHAS-RELATED"/>
    <property type="match status" value="1"/>
</dbReference>
<evidence type="ECO:0000259" key="4">
    <source>
        <dbReference type="PROSITE" id="PS01124"/>
    </source>
</evidence>
<dbReference type="PROSITE" id="PS01124">
    <property type="entry name" value="HTH_ARAC_FAMILY_2"/>
    <property type="match status" value="1"/>
</dbReference>
<dbReference type="InterPro" id="IPR011051">
    <property type="entry name" value="RmlC_Cupin_sf"/>
</dbReference>
<reference evidence="5" key="2">
    <citation type="submission" date="2023-02" db="EMBL/GenBank/DDBJ databases">
        <authorList>
            <person name="Rayyan A."/>
            <person name="Meyer T."/>
            <person name="Kyndt J.A."/>
        </authorList>
    </citation>
    <scope>NUCLEOTIDE SEQUENCE</scope>
    <source>
        <strain evidence="5">DSM 9987</strain>
    </source>
</reference>
<keyword evidence="6" id="KW-1185">Reference proteome</keyword>
<evidence type="ECO:0000313" key="6">
    <source>
        <dbReference type="Proteomes" id="UP001165652"/>
    </source>
</evidence>
<keyword evidence="2" id="KW-0238">DNA-binding</keyword>
<protein>
    <submittedName>
        <fullName evidence="5">AraC family transcriptional regulator</fullName>
    </submittedName>
</protein>
<proteinExistence type="predicted"/>
<accession>A0ABT5JCT1</accession>
<dbReference type="InterPro" id="IPR050204">
    <property type="entry name" value="AraC_XylS_family_regulators"/>
</dbReference>
<feature type="domain" description="HTH araC/xylS-type" evidence="4">
    <location>
        <begin position="175"/>
        <end position="273"/>
    </location>
</feature>
<dbReference type="InterPro" id="IPR009057">
    <property type="entry name" value="Homeodomain-like_sf"/>
</dbReference>
<dbReference type="Proteomes" id="UP001165652">
    <property type="component" value="Unassembled WGS sequence"/>
</dbReference>
<name>A0ABT5JCT1_RHOTP</name>
<sequence length="283" mass="30521">MTGEVRVFVGRFGRVALLERTPTIAEHAHAQAHALIKVSGADAIFRVEGREQLLDAGSAVLIDPWAVHAGLPLADGATAQLLALYIAPYWFERSVQAAIAAGRRRVFSTPRAPLVPAVQAEADRVLALMRDDAVDDDALDRACDLLFRAVVTCYGAADLGEGHRADPRPSDYRIRRAILHMRDNPGMALDIDAGAALAGLSRSRFFELFRACTGVSPRVYANALCIEAAIEMLGTSTMPIHAIAARLGFSAPSHFTRFFLQHLGSTPRAFRNGVRRCALAPGA</sequence>
<keyword evidence="1" id="KW-0805">Transcription regulation</keyword>
<dbReference type="Gene3D" id="1.10.10.60">
    <property type="entry name" value="Homeodomain-like"/>
    <property type="match status" value="2"/>
</dbReference>
<evidence type="ECO:0000256" key="3">
    <source>
        <dbReference type="ARBA" id="ARBA00023163"/>
    </source>
</evidence>
<keyword evidence="3" id="KW-0804">Transcription</keyword>
<dbReference type="PANTHER" id="PTHR46796:SF2">
    <property type="entry name" value="TRANSCRIPTIONAL REGULATORY PROTEIN"/>
    <property type="match status" value="1"/>
</dbReference>
<evidence type="ECO:0000256" key="2">
    <source>
        <dbReference type="ARBA" id="ARBA00023125"/>
    </source>
</evidence>
<dbReference type="RefSeq" id="WP_272778267.1">
    <property type="nucleotide sequence ID" value="NZ_JAQQLI010000027.1"/>
</dbReference>
<dbReference type="SUPFAM" id="SSF46689">
    <property type="entry name" value="Homeodomain-like"/>
    <property type="match status" value="2"/>
</dbReference>
<dbReference type="EMBL" id="JAQQLI010000027">
    <property type="protein sequence ID" value="MDC7787427.1"/>
    <property type="molecule type" value="Genomic_DNA"/>
</dbReference>
<evidence type="ECO:0000256" key="1">
    <source>
        <dbReference type="ARBA" id="ARBA00023015"/>
    </source>
</evidence>
<reference evidence="5" key="1">
    <citation type="journal article" date="2023" name="Microbiol Resour">
        <title>Genome Sequences of Rhodoplanes serenus and Two Thermotolerant Strains, Rhodoplanes tepidamans and 'Rhodoplanes cryptolactis,' Further Refine the Genus.</title>
        <authorList>
            <person name="Rayyan A.A."/>
            <person name="Kyndt J.A."/>
        </authorList>
    </citation>
    <scope>NUCLEOTIDE SEQUENCE</scope>
    <source>
        <strain evidence="5">DSM 9987</strain>
    </source>
</reference>
<comment type="caution">
    <text evidence="5">The sequence shown here is derived from an EMBL/GenBank/DDBJ whole genome shotgun (WGS) entry which is preliminary data.</text>
</comment>
<evidence type="ECO:0000313" key="5">
    <source>
        <dbReference type="EMBL" id="MDC7787427.1"/>
    </source>
</evidence>
<organism evidence="5 6">
    <name type="scientific">Rhodoplanes tepidamans</name>
    <name type="common">Rhodoplanes cryptolactis</name>
    <dbReference type="NCBI Taxonomy" id="200616"/>
    <lineage>
        <taxon>Bacteria</taxon>
        <taxon>Pseudomonadati</taxon>
        <taxon>Pseudomonadota</taxon>
        <taxon>Alphaproteobacteria</taxon>
        <taxon>Hyphomicrobiales</taxon>
        <taxon>Nitrobacteraceae</taxon>
        <taxon>Rhodoplanes</taxon>
    </lineage>
</organism>
<dbReference type="SMART" id="SM00342">
    <property type="entry name" value="HTH_ARAC"/>
    <property type="match status" value="1"/>
</dbReference>
<dbReference type="Pfam" id="PF12833">
    <property type="entry name" value="HTH_18"/>
    <property type="match status" value="1"/>
</dbReference>